<evidence type="ECO:0000256" key="1">
    <source>
        <dbReference type="SAM" id="Phobius"/>
    </source>
</evidence>
<feature type="transmembrane region" description="Helical" evidence="1">
    <location>
        <begin position="29"/>
        <end position="52"/>
    </location>
</feature>
<dbReference type="Proteomes" id="UP001501788">
    <property type="component" value="Unassembled WGS sequence"/>
</dbReference>
<dbReference type="RefSeq" id="WP_345060964.1">
    <property type="nucleotide sequence ID" value="NZ_BAABEX010000004.1"/>
</dbReference>
<comment type="caution">
    <text evidence="2">The sequence shown here is derived from an EMBL/GenBank/DDBJ whole genome shotgun (WGS) entry which is preliminary data.</text>
</comment>
<dbReference type="EMBL" id="BAABEX010000004">
    <property type="protein sequence ID" value="GAA4419331.1"/>
    <property type="molecule type" value="Genomic_DNA"/>
</dbReference>
<gene>
    <name evidence="2" type="ORF">GCM10023090_05500</name>
</gene>
<evidence type="ECO:0000313" key="3">
    <source>
        <dbReference type="Proteomes" id="UP001501788"/>
    </source>
</evidence>
<reference evidence="3" key="1">
    <citation type="journal article" date="2019" name="Int. J. Syst. Evol. Microbiol.">
        <title>The Global Catalogue of Microorganisms (GCM) 10K type strain sequencing project: providing services to taxonomists for standard genome sequencing and annotation.</title>
        <authorList>
            <consortium name="The Broad Institute Genomics Platform"/>
            <consortium name="The Broad Institute Genome Sequencing Center for Infectious Disease"/>
            <person name="Wu L."/>
            <person name="Ma J."/>
        </authorList>
    </citation>
    <scope>NUCLEOTIDE SEQUENCE [LARGE SCALE GENOMIC DNA]</scope>
    <source>
        <strain evidence="3">JCM 31890</strain>
    </source>
</reference>
<keyword evidence="1" id="KW-0812">Transmembrane</keyword>
<keyword evidence="3" id="KW-1185">Reference proteome</keyword>
<dbReference type="Pfam" id="PF04612">
    <property type="entry name" value="T2SSM"/>
    <property type="match status" value="1"/>
</dbReference>
<protein>
    <recommendedName>
        <fullName evidence="4">Type II secretion system protein M</fullName>
    </recommendedName>
</protein>
<keyword evidence="1" id="KW-0472">Membrane</keyword>
<evidence type="ECO:0008006" key="4">
    <source>
        <dbReference type="Google" id="ProtNLM"/>
    </source>
</evidence>
<sequence length="179" mass="18742">MPAATASHTDYALTALRGRWTQLAPREQMLVGAAGVLVLLTLLWWVALAPALQTLRSAPARHAALDAELQRMLQLQAEARQLQALPQASAGDAAAQLRSSLAQRLGAQAQISVAGDRATVQLKSASADGLAQWLAQVRSNARAVPLEMRLSRSSAGGNAAAADSPRWDGTIVLGLPGAR</sequence>
<dbReference type="InterPro" id="IPR007690">
    <property type="entry name" value="T2SS_GspM"/>
</dbReference>
<evidence type="ECO:0000313" key="2">
    <source>
        <dbReference type="EMBL" id="GAA4419331.1"/>
    </source>
</evidence>
<organism evidence="2 3">
    <name type="scientific">Acidovorax lacteus</name>
    <dbReference type="NCBI Taxonomy" id="1924988"/>
    <lineage>
        <taxon>Bacteria</taxon>
        <taxon>Pseudomonadati</taxon>
        <taxon>Pseudomonadota</taxon>
        <taxon>Betaproteobacteria</taxon>
        <taxon>Burkholderiales</taxon>
        <taxon>Comamonadaceae</taxon>
        <taxon>Acidovorax</taxon>
    </lineage>
</organism>
<proteinExistence type="predicted"/>
<name>A0ABP8KYP5_9BURK</name>
<accession>A0ABP8KYP5</accession>
<keyword evidence="1" id="KW-1133">Transmembrane helix</keyword>